<dbReference type="GO" id="GO:0005829">
    <property type="term" value="C:cytosol"/>
    <property type="evidence" value="ECO:0007669"/>
    <property type="project" value="TreeGrafter"/>
</dbReference>
<dbReference type="NCBIfam" id="TIGR01549">
    <property type="entry name" value="HAD-SF-IA-v1"/>
    <property type="match status" value="1"/>
</dbReference>
<dbReference type="SFLD" id="SFLDS00003">
    <property type="entry name" value="Haloacid_Dehalogenase"/>
    <property type="match status" value="1"/>
</dbReference>
<keyword evidence="2" id="KW-1185">Reference proteome</keyword>
<keyword evidence="1" id="KW-0378">Hydrolase</keyword>
<dbReference type="InterPro" id="IPR050155">
    <property type="entry name" value="HAD-like_hydrolase_sf"/>
</dbReference>
<reference evidence="1 2" key="1">
    <citation type="submission" date="2020-05" db="EMBL/GenBank/DDBJ databases">
        <title>Thiomicrorhabdus sediminis sp.nov. and Thiomicrorhabdus xiamenensis sp.nov., novel sulfur-oxidizing bacteria isolated from coastal sediment.</title>
        <authorList>
            <person name="Liu X."/>
        </authorList>
    </citation>
    <scope>NUCLEOTIDE SEQUENCE [LARGE SCALE GENOMIC DNA]</scope>
    <source>
        <strain evidence="1 2">G2</strain>
    </source>
</reference>
<dbReference type="PANTHER" id="PTHR43434:SF24">
    <property type="entry name" value="HYDROLASE-RELATED"/>
    <property type="match status" value="1"/>
</dbReference>
<dbReference type="GO" id="GO:0008967">
    <property type="term" value="F:phosphoglycolate phosphatase activity"/>
    <property type="evidence" value="ECO:0007669"/>
    <property type="project" value="TreeGrafter"/>
</dbReference>
<gene>
    <name evidence="1" type="ORF">HQN79_04705</name>
</gene>
<protein>
    <submittedName>
        <fullName evidence="1">HAD-IA family hydrolase</fullName>
    </submittedName>
</protein>
<dbReference type="SUPFAM" id="SSF56784">
    <property type="entry name" value="HAD-like"/>
    <property type="match status" value="1"/>
</dbReference>
<evidence type="ECO:0000313" key="2">
    <source>
        <dbReference type="Proteomes" id="UP000504724"/>
    </source>
</evidence>
<dbReference type="Pfam" id="PF13419">
    <property type="entry name" value="HAD_2"/>
    <property type="match status" value="1"/>
</dbReference>
<dbReference type="AlphaFoldDB" id="A0A7D4NQK7"/>
<proteinExistence type="predicted"/>
<dbReference type="InterPro" id="IPR006439">
    <property type="entry name" value="HAD-SF_hydro_IA"/>
</dbReference>
<name>A0A7D4NQK7_9GAMM</name>
<dbReference type="Proteomes" id="UP000504724">
    <property type="component" value="Chromosome"/>
</dbReference>
<dbReference type="InterPro" id="IPR036412">
    <property type="entry name" value="HAD-like_sf"/>
</dbReference>
<organism evidence="1 2">
    <name type="scientific">Thiomicrorhabdus xiamenensis</name>
    <dbReference type="NCBI Taxonomy" id="2739063"/>
    <lineage>
        <taxon>Bacteria</taxon>
        <taxon>Pseudomonadati</taxon>
        <taxon>Pseudomonadota</taxon>
        <taxon>Gammaproteobacteria</taxon>
        <taxon>Thiotrichales</taxon>
        <taxon>Piscirickettsiaceae</taxon>
        <taxon>Thiomicrorhabdus</taxon>
    </lineage>
</organism>
<dbReference type="KEGG" id="txa:HQN79_04705"/>
<dbReference type="SFLD" id="SFLDG01129">
    <property type="entry name" value="C1.5:_HAD__Beta-PGM__Phosphata"/>
    <property type="match status" value="1"/>
</dbReference>
<dbReference type="InterPro" id="IPR023214">
    <property type="entry name" value="HAD_sf"/>
</dbReference>
<dbReference type="NCBIfam" id="TIGR01509">
    <property type="entry name" value="HAD-SF-IA-v3"/>
    <property type="match status" value="1"/>
</dbReference>
<dbReference type="GO" id="GO:0006281">
    <property type="term" value="P:DNA repair"/>
    <property type="evidence" value="ECO:0007669"/>
    <property type="project" value="TreeGrafter"/>
</dbReference>
<dbReference type="SFLD" id="SFLDG01135">
    <property type="entry name" value="C1.5.6:_HAD__Beta-PGM__Phospha"/>
    <property type="match status" value="1"/>
</dbReference>
<sequence length="220" mass="24631">MKKYKLVIFDWDGTLMNSEGRIVDALQLAARECGLEVLPSHECKQIIGLALDKAVLTLYPHLEQDQEKLVSMCEAYTMNFLEQSDVQMIPFDGAEAMLLNLRQQGVKLAIATGKSRKGLNQVLAECGFEPYFDITRTPVESASKPDPLMLTQILEALNIAIEDAVMVGDTTFDMEMARNCGMDRIALSHGVHQMEVLAEYDPVACLDSLQELNMWLMQNI</sequence>
<dbReference type="Gene3D" id="1.10.150.240">
    <property type="entry name" value="Putative phosphatase, domain 2"/>
    <property type="match status" value="1"/>
</dbReference>
<dbReference type="PANTHER" id="PTHR43434">
    <property type="entry name" value="PHOSPHOGLYCOLATE PHOSPHATASE"/>
    <property type="match status" value="1"/>
</dbReference>
<dbReference type="Gene3D" id="3.40.50.1000">
    <property type="entry name" value="HAD superfamily/HAD-like"/>
    <property type="match status" value="1"/>
</dbReference>
<dbReference type="RefSeq" id="WP_173284566.1">
    <property type="nucleotide sequence ID" value="NZ_CP054020.1"/>
</dbReference>
<dbReference type="InterPro" id="IPR023198">
    <property type="entry name" value="PGP-like_dom2"/>
</dbReference>
<accession>A0A7D4NQK7</accession>
<dbReference type="EMBL" id="CP054020">
    <property type="protein sequence ID" value="QKI88917.1"/>
    <property type="molecule type" value="Genomic_DNA"/>
</dbReference>
<evidence type="ECO:0000313" key="1">
    <source>
        <dbReference type="EMBL" id="QKI88917.1"/>
    </source>
</evidence>
<dbReference type="InterPro" id="IPR041492">
    <property type="entry name" value="HAD_2"/>
</dbReference>